<evidence type="ECO:0000256" key="2">
    <source>
        <dbReference type="ARBA" id="ARBA00006330"/>
    </source>
</evidence>
<dbReference type="PANTHER" id="PTHR10788:SF80">
    <property type="entry name" value="TREHALOSE 6-PHOSPHATE PHOSPHATASE"/>
    <property type="match status" value="1"/>
</dbReference>
<evidence type="ECO:0000256" key="1">
    <source>
        <dbReference type="ARBA" id="ARBA00005409"/>
    </source>
</evidence>
<dbReference type="SUPFAM" id="SSF53756">
    <property type="entry name" value="UDP-Glycosyltransferase/glycogen phosphorylase"/>
    <property type="match status" value="1"/>
</dbReference>
<reference evidence="6 7" key="1">
    <citation type="submission" date="2024-02" db="EMBL/GenBank/DDBJ databases">
        <title>High-quality chromosome-scale genome assembly of Pensacola bahiagrass (Paspalum notatum Flugge var. saurae).</title>
        <authorList>
            <person name="Vega J.M."/>
            <person name="Podio M."/>
            <person name="Orjuela J."/>
            <person name="Siena L.A."/>
            <person name="Pessino S.C."/>
            <person name="Combes M.C."/>
            <person name="Mariac C."/>
            <person name="Albertini E."/>
            <person name="Pupilli F."/>
            <person name="Ortiz J.P.A."/>
            <person name="Leblanc O."/>
        </authorList>
    </citation>
    <scope>NUCLEOTIDE SEQUENCE [LARGE SCALE GENOMIC DNA]</scope>
    <source>
        <strain evidence="6">R1</strain>
        <tissue evidence="6">Leaf</tissue>
    </source>
</reference>
<evidence type="ECO:0008006" key="8">
    <source>
        <dbReference type="Google" id="ProtNLM"/>
    </source>
</evidence>
<evidence type="ECO:0000313" key="6">
    <source>
        <dbReference type="EMBL" id="WVZ78127.1"/>
    </source>
</evidence>
<evidence type="ECO:0000256" key="3">
    <source>
        <dbReference type="ARBA" id="ARBA00022676"/>
    </source>
</evidence>
<feature type="compositionally biased region" description="Low complexity" evidence="5">
    <location>
        <begin position="54"/>
        <end position="71"/>
    </location>
</feature>
<dbReference type="Proteomes" id="UP001341281">
    <property type="component" value="Chromosome 05"/>
</dbReference>
<dbReference type="FunFam" id="3.40.50.1000:FF:000054">
    <property type="entry name" value="alpha,alpha-trehalose-phosphate synthase [UDP-forming] 6"/>
    <property type="match status" value="1"/>
</dbReference>
<dbReference type="PANTHER" id="PTHR10788">
    <property type="entry name" value="TREHALOSE-6-PHOSPHATE SYNTHASE"/>
    <property type="match status" value="1"/>
</dbReference>
<name>A0AAQ3TU71_PASNO</name>
<comment type="similarity">
    <text evidence="1">In the N-terminal section; belongs to the glycosyltransferase 20 family.</text>
</comment>
<proteinExistence type="inferred from homology"/>
<comment type="similarity">
    <text evidence="2">In the C-terminal section; belongs to the trehalose phosphatase family.</text>
</comment>
<dbReference type="InterPro" id="IPR023214">
    <property type="entry name" value="HAD_sf"/>
</dbReference>
<dbReference type="InterPro" id="IPR003337">
    <property type="entry name" value="Trehalose_PPase"/>
</dbReference>
<organism evidence="6 7">
    <name type="scientific">Paspalum notatum var. saurae</name>
    <dbReference type="NCBI Taxonomy" id="547442"/>
    <lineage>
        <taxon>Eukaryota</taxon>
        <taxon>Viridiplantae</taxon>
        <taxon>Streptophyta</taxon>
        <taxon>Embryophyta</taxon>
        <taxon>Tracheophyta</taxon>
        <taxon>Spermatophyta</taxon>
        <taxon>Magnoliopsida</taxon>
        <taxon>Liliopsida</taxon>
        <taxon>Poales</taxon>
        <taxon>Poaceae</taxon>
        <taxon>PACMAD clade</taxon>
        <taxon>Panicoideae</taxon>
        <taxon>Andropogonodae</taxon>
        <taxon>Paspaleae</taxon>
        <taxon>Paspalinae</taxon>
        <taxon>Paspalum</taxon>
    </lineage>
</organism>
<dbReference type="AlphaFoldDB" id="A0AAQ3TU71"/>
<dbReference type="Pfam" id="PF00982">
    <property type="entry name" value="Glyco_transf_20"/>
    <property type="match status" value="1"/>
</dbReference>
<keyword evidence="4" id="KW-0808">Transferase</keyword>
<dbReference type="InterPro" id="IPR036412">
    <property type="entry name" value="HAD-like_sf"/>
</dbReference>
<dbReference type="EMBL" id="CP144749">
    <property type="protein sequence ID" value="WVZ78127.1"/>
    <property type="molecule type" value="Genomic_DNA"/>
</dbReference>
<dbReference type="Pfam" id="PF02358">
    <property type="entry name" value="Trehalose_PPase"/>
    <property type="match status" value="1"/>
</dbReference>
<dbReference type="NCBIfam" id="TIGR00685">
    <property type="entry name" value="T6PP"/>
    <property type="match status" value="1"/>
</dbReference>
<evidence type="ECO:0000256" key="5">
    <source>
        <dbReference type="SAM" id="MobiDB-lite"/>
    </source>
</evidence>
<dbReference type="GO" id="GO:0016757">
    <property type="term" value="F:glycosyltransferase activity"/>
    <property type="evidence" value="ECO:0007669"/>
    <property type="project" value="UniProtKB-KW"/>
</dbReference>
<dbReference type="GO" id="GO:0004805">
    <property type="term" value="F:trehalose-phosphatase activity"/>
    <property type="evidence" value="ECO:0007669"/>
    <property type="project" value="TreeGrafter"/>
</dbReference>
<gene>
    <name evidence="6" type="ORF">U9M48_025889</name>
</gene>
<dbReference type="Gene3D" id="3.40.50.1000">
    <property type="entry name" value="HAD superfamily/HAD-like"/>
    <property type="match status" value="2"/>
</dbReference>
<dbReference type="FunFam" id="3.40.50.2000:FF:000079">
    <property type="entry name" value="Trehalose-6-phosphate synthase 8"/>
    <property type="match status" value="1"/>
</dbReference>
<dbReference type="Gene3D" id="3.40.50.2000">
    <property type="entry name" value="Glycogen Phosphorylase B"/>
    <property type="match status" value="2"/>
</dbReference>
<protein>
    <recommendedName>
        <fullName evidence="8">Trehalose-phosphatase</fullName>
    </recommendedName>
</protein>
<dbReference type="InterPro" id="IPR001830">
    <property type="entry name" value="Glyco_trans_20"/>
</dbReference>
<dbReference type="SUPFAM" id="SSF56784">
    <property type="entry name" value="HAD-like"/>
    <property type="match status" value="1"/>
</dbReference>
<dbReference type="FunFam" id="3.40.50.2000:FF:000010">
    <property type="entry name" value="Alpha,alpha-trehalose-phosphate synthase"/>
    <property type="match status" value="1"/>
</dbReference>
<keyword evidence="3" id="KW-0328">Glycosyltransferase</keyword>
<feature type="non-terminal residue" evidence="6">
    <location>
        <position position="1"/>
    </location>
</feature>
<dbReference type="NCBIfam" id="TIGR01484">
    <property type="entry name" value="HAD-SF-IIB"/>
    <property type="match status" value="1"/>
</dbReference>
<feature type="compositionally biased region" description="Pro residues" evidence="5">
    <location>
        <begin position="41"/>
        <end position="53"/>
    </location>
</feature>
<dbReference type="CDD" id="cd01627">
    <property type="entry name" value="HAD_TPP"/>
    <property type="match status" value="1"/>
</dbReference>
<dbReference type="InterPro" id="IPR006379">
    <property type="entry name" value="HAD-SF_hydro_IIB"/>
</dbReference>
<keyword evidence="7" id="KW-1185">Reference proteome</keyword>
<sequence>EKQGADWKNSVAEIPPVYLPHHRGPTPSTQTETAHGHSDPTAPPPPRLTPSAPPMQGSSSSSCAAAANPSSEPEPAPAVPGGARRVVAAHRLPLRAAPDPASPFGFAFSLDPDALALQLSRGLPAAHVTFVGTLPASVGSTIAPSDELDDYLLRNFSCLPVHLHADLHADFYHGFCKRYLWPRLHYLLPHTPRDAAADLRFDAGKYRAFLAANRRFADRVLQVLSPDPDDGDLVVVHDYHLWVLPTFLRRKCPRAGVGFFLHAPFPSGEIFRAVPVRDDLLRGLLGADLVGFHTFDYARHFLSCCSRLLGVVSSSSGNVGVDYHGRAVLVKVFSVGLDMGRIRATLASPEAAAKAQEIADAYRGRALLVGVDDVDRSKGVSLKLLALERMLEEDGDLGRQVVLVQINNPARSRGRHADAVADEAERIGHRINKRFAGAVVFIDGPVPLCEKVAYYAAADCCVVSPLRDGLNRIPYFYTVCREEFPGARKSSAVVLSEFAGCSPSLGGAIRVNPWNLDGVADAMRAAITMSAEEKQARHRSNYGFLRAHDAVTWAQSFDAALRAACRGLPDMRFTGLGFGMSYRAVGVEPSFTALTPELIRKAYRAAARRLILLDYDGTLVPELVDEGKRAPSDKVLRVLDELCADPKNVVFLVSGRRKDQLEAWFAPCQKLGLSAEHGYFTRWSRDDDWEESSDNDEQLLYGNGNGWKAAAERLMTYFTEATDGSYMEKKEKGALAWHYQKADPVLGPCQAKDLYDHLASVLANEPATVRSRGGDIVEVDPQGVTTKGAAVEALLAAMAGRRLGGGGGGDAAPDLVLCVGDGEADEGMFEALATAVSGRGGEGGARRMQLLPAGAAVFTCTVGLKPSKAVFYLDGPEDVRALLRALARCCAPDHPMEDPAAASGMFEIVPDLLSGVNQ</sequence>
<dbReference type="CDD" id="cd03788">
    <property type="entry name" value="GT20_TPS"/>
    <property type="match status" value="1"/>
</dbReference>
<accession>A0AAQ3TU71</accession>
<evidence type="ECO:0000313" key="7">
    <source>
        <dbReference type="Proteomes" id="UP001341281"/>
    </source>
</evidence>
<feature type="region of interest" description="Disordered" evidence="5">
    <location>
        <begin position="1"/>
        <end position="82"/>
    </location>
</feature>
<dbReference type="GO" id="GO:0005992">
    <property type="term" value="P:trehalose biosynthetic process"/>
    <property type="evidence" value="ECO:0007669"/>
    <property type="project" value="InterPro"/>
</dbReference>
<dbReference type="GO" id="GO:0005829">
    <property type="term" value="C:cytosol"/>
    <property type="evidence" value="ECO:0007669"/>
    <property type="project" value="TreeGrafter"/>
</dbReference>
<evidence type="ECO:0000256" key="4">
    <source>
        <dbReference type="ARBA" id="ARBA00022679"/>
    </source>
</evidence>
<dbReference type="FunFam" id="3.40.50.1000:FF:000052">
    <property type="entry name" value="Alpha,alpha-trehalose-phosphate synthase [UDP-forming] 6"/>
    <property type="match status" value="1"/>
</dbReference>